<name>A0AAD4M844_9AGAM</name>
<dbReference type="GO" id="GO:0006511">
    <property type="term" value="P:ubiquitin-dependent protein catabolic process"/>
    <property type="evidence" value="ECO:0007669"/>
    <property type="project" value="TreeGrafter"/>
</dbReference>
<evidence type="ECO:0000313" key="13">
    <source>
        <dbReference type="Proteomes" id="UP001203297"/>
    </source>
</evidence>
<evidence type="ECO:0000256" key="1">
    <source>
        <dbReference type="ARBA" id="ARBA00004123"/>
    </source>
</evidence>
<evidence type="ECO:0000259" key="11">
    <source>
        <dbReference type="Pfam" id="PF22788"/>
    </source>
</evidence>
<evidence type="ECO:0000256" key="2">
    <source>
        <dbReference type="ARBA" id="ARBA00004496"/>
    </source>
</evidence>
<dbReference type="InterPro" id="IPR050756">
    <property type="entry name" value="CSN3"/>
</dbReference>
<comment type="caution">
    <text evidence="12">The sequence shown here is derived from an EMBL/GenBank/DDBJ whole genome shotgun (WGS) entry which is preliminary data.</text>
</comment>
<evidence type="ECO:0000259" key="10">
    <source>
        <dbReference type="Pfam" id="PF01399"/>
    </source>
</evidence>
<reference evidence="12" key="1">
    <citation type="journal article" date="2022" name="New Phytol.">
        <title>Evolutionary transition to the ectomycorrhizal habit in the genomes of a hyperdiverse lineage of mushroom-forming fungi.</title>
        <authorList>
            <person name="Looney B."/>
            <person name="Miyauchi S."/>
            <person name="Morin E."/>
            <person name="Drula E."/>
            <person name="Courty P.E."/>
            <person name="Kohler A."/>
            <person name="Kuo A."/>
            <person name="LaButti K."/>
            <person name="Pangilinan J."/>
            <person name="Lipzen A."/>
            <person name="Riley R."/>
            <person name="Andreopoulos W."/>
            <person name="He G."/>
            <person name="Johnson J."/>
            <person name="Nolan M."/>
            <person name="Tritt A."/>
            <person name="Barry K.W."/>
            <person name="Grigoriev I.V."/>
            <person name="Nagy L.G."/>
            <person name="Hibbett D."/>
            <person name="Henrissat B."/>
            <person name="Matheny P.B."/>
            <person name="Labbe J."/>
            <person name="Martin F.M."/>
        </authorList>
    </citation>
    <scope>NUCLEOTIDE SEQUENCE</scope>
    <source>
        <strain evidence="12">BPL690</strain>
    </source>
</reference>
<dbReference type="InterPro" id="IPR000717">
    <property type="entry name" value="PCI_dom"/>
</dbReference>
<dbReference type="Proteomes" id="UP001203297">
    <property type="component" value="Unassembled WGS sequence"/>
</dbReference>
<accession>A0AAD4M844</accession>
<keyword evidence="5" id="KW-0963">Cytoplasm</keyword>
<evidence type="ECO:0000256" key="5">
    <source>
        <dbReference type="ARBA" id="ARBA00022490"/>
    </source>
</evidence>
<dbReference type="EMBL" id="WTXG01000006">
    <property type="protein sequence ID" value="KAI0305215.1"/>
    <property type="molecule type" value="Genomic_DNA"/>
</dbReference>
<keyword evidence="6" id="KW-0736">Signalosome</keyword>
<dbReference type="GO" id="GO:0008180">
    <property type="term" value="C:COP9 signalosome"/>
    <property type="evidence" value="ECO:0007669"/>
    <property type="project" value="UniProtKB-KW"/>
</dbReference>
<comment type="subcellular location">
    <subcellularLocation>
        <location evidence="2">Cytoplasm</location>
    </subcellularLocation>
    <subcellularLocation>
        <location evidence="1">Nucleus</location>
    </subcellularLocation>
</comment>
<comment type="similarity">
    <text evidence="3">Belongs to the CSN3 family.</text>
</comment>
<feature type="compositionally biased region" description="Low complexity" evidence="9">
    <location>
        <begin position="14"/>
        <end position="23"/>
    </location>
</feature>
<dbReference type="GO" id="GO:0005737">
    <property type="term" value="C:cytoplasm"/>
    <property type="evidence" value="ECO:0007669"/>
    <property type="project" value="UniProtKB-SubCell"/>
</dbReference>
<sequence length="541" mass="58111">MASDSLPTPPSATPTPTSAASAAGRGGGTATATVAQPTPTETLDGLLEQITTSNSLPALASTLRNFAGVPEARDVVLTSPTSAGADPLDSLDVGQHTIGILFILSARLTYTATTTTAPDVPFTYIDNFCRHFDPEQARFAPERVTLLAKGIVQRAEVLGRGKAAITPLRHLLTRYTPDLSYLTTIHPIFVTACATAGFFNVALPVLAVPISQISTTLFPDLRYQDHLVYHFVGGILLAALRRYEEAAEFFELCASAPVLGASGGSSGVRGPSQGPIGMGMGMSMGMGMIPPGPGSRYLNFGGPSDPSVFQVEAAKKLLLVQLIVHGKTSPLPKYTHPAVSNLKGTAYNALARVYPNLEQVHAIASKEEGTFIADDNFGLLRLVVERAPRWAIKKLTETYLTLSLPEIGRVAGVEDVEEVRRVVLSMIETGEIEASIDATGSVTFEDDEPPTVSKVEIDRVLRVAQEQEQVLRKLEREIARSKDYLQKVRLFDSSLSCKKKPLVVVVVVVVTVQAVRSREEGSSPNWPYIEEDLLAGEESVY</sequence>
<evidence type="ECO:0000256" key="8">
    <source>
        <dbReference type="SAM" id="Coils"/>
    </source>
</evidence>
<feature type="domain" description="COP9 signalosome complex subunit 3 N-terminal helical repeats" evidence="11">
    <location>
        <begin position="85"/>
        <end position="259"/>
    </location>
</feature>
<feature type="region of interest" description="Disordered" evidence="9">
    <location>
        <begin position="1"/>
        <end position="36"/>
    </location>
</feature>
<keyword evidence="7" id="KW-0539">Nucleus</keyword>
<proteinExistence type="inferred from homology"/>
<dbReference type="Pfam" id="PF22788">
    <property type="entry name" value="COP9_hel_rpt"/>
    <property type="match status" value="1"/>
</dbReference>
<dbReference type="InterPro" id="IPR036390">
    <property type="entry name" value="WH_DNA-bd_sf"/>
</dbReference>
<protein>
    <recommendedName>
        <fullName evidence="4">COP9 signalosome complex subunit 3</fullName>
    </recommendedName>
</protein>
<gene>
    <name evidence="12" type="ORF">B0F90DRAFT_1702545</name>
</gene>
<dbReference type="SUPFAM" id="SSF46785">
    <property type="entry name" value="Winged helix' DNA-binding domain"/>
    <property type="match status" value="1"/>
</dbReference>
<dbReference type="InterPro" id="IPR055089">
    <property type="entry name" value="COP9_N"/>
</dbReference>
<dbReference type="Pfam" id="PF01399">
    <property type="entry name" value="PCI"/>
    <property type="match status" value="1"/>
</dbReference>
<evidence type="ECO:0000256" key="4">
    <source>
        <dbReference type="ARBA" id="ARBA00014878"/>
    </source>
</evidence>
<evidence type="ECO:0000313" key="12">
    <source>
        <dbReference type="EMBL" id="KAI0305215.1"/>
    </source>
</evidence>
<organism evidence="12 13">
    <name type="scientific">Multifurca ochricompacta</name>
    <dbReference type="NCBI Taxonomy" id="376703"/>
    <lineage>
        <taxon>Eukaryota</taxon>
        <taxon>Fungi</taxon>
        <taxon>Dikarya</taxon>
        <taxon>Basidiomycota</taxon>
        <taxon>Agaricomycotina</taxon>
        <taxon>Agaricomycetes</taxon>
        <taxon>Russulales</taxon>
        <taxon>Russulaceae</taxon>
        <taxon>Multifurca</taxon>
    </lineage>
</organism>
<dbReference type="PANTHER" id="PTHR10758">
    <property type="entry name" value="26S PROTEASOME NON-ATPASE REGULATORY SUBUNIT 3/COP9 SIGNALOSOME COMPLEX SUBUNIT 3"/>
    <property type="match status" value="1"/>
</dbReference>
<evidence type="ECO:0000256" key="7">
    <source>
        <dbReference type="ARBA" id="ARBA00023242"/>
    </source>
</evidence>
<evidence type="ECO:0000256" key="3">
    <source>
        <dbReference type="ARBA" id="ARBA00007084"/>
    </source>
</evidence>
<keyword evidence="13" id="KW-1185">Reference proteome</keyword>
<dbReference type="AlphaFoldDB" id="A0AAD4M844"/>
<feature type="coiled-coil region" evidence="8">
    <location>
        <begin position="457"/>
        <end position="484"/>
    </location>
</feature>
<keyword evidence="8" id="KW-0175">Coiled coil</keyword>
<evidence type="ECO:0000256" key="6">
    <source>
        <dbReference type="ARBA" id="ARBA00022790"/>
    </source>
</evidence>
<dbReference type="PANTHER" id="PTHR10758:SF1">
    <property type="entry name" value="COP9 SIGNALOSOME COMPLEX SUBUNIT 3"/>
    <property type="match status" value="1"/>
</dbReference>
<evidence type="ECO:0000256" key="9">
    <source>
        <dbReference type="SAM" id="MobiDB-lite"/>
    </source>
</evidence>
<feature type="domain" description="PCI" evidence="10">
    <location>
        <begin position="370"/>
        <end position="439"/>
    </location>
</feature>